<dbReference type="EMBL" id="QKLU01000001">
    <property type="protein sequence ID" value="PYF76678.1"/>
    <property type="molecule type" value="Genomic_DNA"/>
</dbReference>
<reference evidence="2 3" key="1">
    <citation type="submission" date="2018-06" db="EMBL/GenBank/DDBJ databases">
        <title>Genomic Encyclopedia of Archaeal and Bacterial Type Strains, Phase II (KMG-II): from individual species to whole genera.</title>
        <authorList>
            <person name="Goeker M."/>
        </authorList>
    </citation>
    <scope>NUCLEOTIDE SEQUENCE [LARGE SCALE GENOMIC DNA]</scope>
    <source>
        <strain evidence="2 3">DSM 27372</strain>
    </source>
</reference>
<feature type="transmembrane region" description="Helical" evidence="1">
    <location>
        <begin position="66"/>
        <end position="87"/>
    </location>
</feature>
<evidence type="ECO:0000313" key="2">
    <source>
        <dbReference type="EMBL" id="PYF76678.1"/>
    </source>
</evidence>
<protein>
    <submittedName>
        <fullName evidence="2">Uncharacterized protein</fullName>
    </submittedName>
</protein>
<keyword evidence="3" id="KW-1185">Reference proteome</keyword>
<name>A0A318UNL0_9SPHI</name>
<keyword evidence="1" id="KW-1133">Transmembrane helix</keyword>
<dbReference type="AlphaFoldDB" id="A0A318UNL0"/>
<organism evidence="2 3">
    <name type="scientific">Pedobacter nutrimenti</name>
    <dbReference type="NCBI Taxonomy" id="1241337"/>
    <lineage>
        <taxon>Bacteria</taxon>
        <taxon>Pseudomonadati</taxon>
        <taxon>Bacteroidota</taxon>
        <taxon>Sphingobacteriia</taxon>
        <taxon>Sphingobacteriales</taxon>
        <taxon>Sphingobacteriaceae</taxon>
        <taxon>Pedobacter</taxon>
    </lineage>
</organism>
<proteinExistence type="predicted"/>
<keyword evidence="1" id="KW-0812">Transmembrane</keyword>
<evidence type="ECO:0000313" key="3">
    <source>
        <dbReference type="Proteomes" id="UP000248198"/>
    </source>
</evidence>
<dbReference type="Proteomes" id="UP000248198">
    <property type="component" value="Unassembled WGS sequence"/>
</dbReference>
<dbReference type="OrthoDB" id="794917at2"/>
<evidence type="ECO:0000256" key="1">
    <source>
        <dbReference type="SAM" id="Phobius"/>
    </source>
</evidence>
<feature type="transmembrane region" description="Helical" evidence="1">
    <location>
        <begin position="148"/>
        <end position="169"/>
    </location>
</feature>
<keyword evidence="1" id="KW-0472">Membrane</keyword>
<feature type="transmembrane region" description="Helical" evidence="1">
    <location>
        <begin position="40"/>
        <end position="60"/>
    </location>
</feature>
<dbReference type="RefSeq" id="WP_110826794.1">
    <property type="nucleotide sequence ID" value="NZ_QKLU01000001.1"/>
</dbReference>
<sequence>MQEFEDIQSLWQSHSVEVNISSEEMLAQAKKEVNGIRTKSLLNITGMCLSFVALVCLWVFFDFQSWTTHLGITITISAIAVYTFILYRGYRLIAKNDFTAHPNEFLSQLKLYQLNRYNLYNKLFWIYTIALSVGSILYFFEILSYFSFWKQCLAVVLTFGWLIFCSTVLRKAVLKREKERISLLIEKFERISAQFKETGH</sequence>
<accession>A0A318UNL0</accession>
<feature type="transmembrane region" description="Helical" evidence="1">
    <location>
        <begin position="123"/>
        <end position="142"/>
    </location>
</feature>
<gene>
    <name evidence="2" type="ORF">B0O44_101149</name>
</gene>
<comment type="caution">
    <text evidence="2">The sequence shown here is derived from an EMBL/GenBank/DDBJ whole genome shotgun (WGS) entry which is preliminary data.</text>
</comment>